<sequence>MQKAVLMAVALASLLLAGCASSYKPNVYQGGQAQQAMKVKLATVVEVREVEIAAQNTGTGATAGAAVGGVVGAYSGSRGGIVSSIAGALVGGLVGNVVEKGVNAKKGVEITYRLEGSNEVMALVQEQDEADPIRVGDRIKIVEGATTRATKLAADAAL</sequence>
<gene>
    <name evidence="2" type="ORF">EZJ19_00860</name>
</gene>
<keyword evidence="1" id="KW-0732">Signal</keyword>
<protein>
    <submittedName>
        <fullName evidence="2">Uncharacterized protein</fullName>
    </submittedName>
</protein>
<dbReference type="EMBL" id="SJZB01000003">
    <property type="protein sequence ID" value="TCJ20155.1"/>
    <property type="molecule type" value="Genomic_DNA"/>
</dbReference>
<accession>A0A4R1BSF1</accession>
<keyword evidence="3" id="KW-1185">Reference proteome</keyword>
<evidence type="ECO:0000256" key="1">
    <source>
        <dbReference type="SAM" id="SignalP"/>
    </source>
</evidence>
<dbReference type="RefSeq" id="WP_131444414.1">
    <property type="nucleotide sequence ID" value="NZ_SJZB01000003.1"/>
</dbReference>
<reference evidence="2 3" key="1">
    <citation type="submission" date="2019-03" db="EMBL/GenBank/DDBJ databases">
        <title>Genome sequence of Thiobacillaceae bacterium LSR1, a sulfur-oxidizing bacterium isolated from freshwater sediment.</title>
        <authorList>
            <person name="Li S."/>
        </authorList>
    </citation>
    <scope>NUCLEOTIDE SEQUENCE [LARGE SCALE GENOMIC DNA]</scope>
    <source>
        <strain evidence="2 3">LSR1</strain>
    </source>
</reference>
<feature type="signal peptide" evidence="1">
    <location>
        <begin position="1"/>
        <end position="22"/>
    </location>
</feature>
<proteinExistence type="predicted"/>
<dbReference type="AlphaFoldDB" id="A0A4R1BSF1"/>
<evidence type="ECO:0000313" key="3">
    <source>
        <dbReference type="Proteomes" id="UP000295443"/>
    </source>
</evidence>
<comment type="caution">
    <text evidence="2">The sequence shown here is derived from an EMBL/GenBank/DDBJ whole genome shotgun (WGS) entry which is preliminary data.</text>
</comment>
<feature type="chain" id="PRO_5020248801" evidence="1">
    <location>
        <begin position="23"/>
        <end position="158"/>
    </location>
</feature>
<dbReference type="PROSITE" id="PS51257">
    <property type="entry name" value="PROKAR_LIPOPROTEIN"/>
    <property type="match status" value="1"/>
</dbReference>
<evidence type="ECO:0000313" key="2">
    <source>
        <dbReference type="EMBL" id="TCJ20155.1"/>
    </source>
</evidence>
<organism evidence="2 3">
    <name type="scientific">Parasulfuritortus cantonensis</name>
    <dbReference type="NCBI Taxonomy" id="2528202"/>
    <lineage>
        <taxon>Bacteria</taxon>
        <taxon>Pseudomonadati</taxon>
        <taxon>Pseudomonadota</taxon>
        <taxon>Betaproteobacteria</taxon>
        <taxon>Nitrosomonadales</taxon>
        <taxon>Thiobacillaceae</taxon>
        <taxon>Parasulfuritortus</taxon>
    </lineage>
</organism>
<dbReference type="Proteomes" id="UP000295443">
    <property type="component" value="Unassembled WGS sequence"/>
</dbReference>
<name>A0A4R1BSF1_9PROT</name>